<protein>
    <recommendedName>
        <fullName evidence="5">YbjN domain-containing protein</fullName>
    </recommendedName>
</protein>
<proteinExistence type="predicted"/>
<dbReference type="AlphaFoldDB" id="A0A3R9QVL8"/>
<gene>
    <name evidence="1" type="ORF">D6D85_11035</name>
    <name evidence="2" type="ORF">EF810_04760</name>
</gene>
<dbReference type="Proteomes" id="UP000316217">
    <property type="component" value="Unassembled WGS sequence"/>
</dbReference>
<name>A0A3R9QVL8_9CREN</name>
<accession>A0A3R9QVL8</accession>
<evidence type="ECO:0000313" key="3">
    <source>
        <dbReference type="Proteomes" id="UP000277582"/>
    </source>
</evidence>
<evidence type="ECO:0000313" key="2">
    <source>
        <dbReference type="EMBL" id="RZN61607.1"/>
    </source>
</evidence>
<evidence type="ECO:0000313" key="4">
    <source>
        <dbReference type="Proteomes" id="UP000316217"/>
    </source>
</evidence>
<dbReference type="EMBL" id="RCOS01000125">
    <property type="protein sequence ID" value="RSN73250.1"/>
    <property type="molecule type" value="Genomic_DNA"/>
</dbReference>
<evidence type="ECO:0000313" key="1">
    <source>
        <dbReference type="EMBL" id="RSN73250.1"/>
    </source>
</evidence>
<sequence>MSSEDLVKKVKNILDGMNVRYEEGKVKDATFLISLWKTDKWSELEIDIVISPGDLVVLFSTLPVSSEGMESWLLNKNWDYNFAHFATDISGNVIIVSNIRGEDVSEELMRLSLASIIRAADDLKEAMEEEEGNPTE</sequence>
<dbReference type="Proteomes" id="UP000277582">
    <property type="component" value="Unassembled WGS sequence"/>
</dbReference>
<comment type="caution">
    <text evidence="1">The sequence shown here is derived from an EMBL/GenBank/DDBJ whole genome shotgun (WGS) entry which is preliminary data.</text>
</comment>
<dbReference type="EMBL" id="RXII01000073">
    <property type="protein sequence ID" value="RZN61607.1"/>
    <property type="molecule type" value="Genomic_DNA"/>
</dbReference>
<reference evidence="1 3" key="1">
    <citation type="submission" date="2018-10" db="EMBL/GenBank/DDBJ databases">
        <title>Co-occurring genomic capacity for anaerobic methane metabolism and dissimilatory sulfite reduction discovered in the Korarchaeota.</title>
        <authorList>
            <person name="Mckay L.J."/>
            <person name="Dlakic M."/>
            <person name="Fields M.W."/>
            <person name="Delmont T.O."/>
            <person name="Eren A.M."/>
            <person name="Jay Z.J."/>
            <person name="Klingelsmith K.B."/>
            <person name="Rusch D.B."/>
            <person name="Inskeep W.P."/>
        </authorList>
    </citation>
    <scope>NUCLEOTIDE SEQUENCE [LARGE SCALE GENOMIC DNA]</scope>
    <source>
        <strain evidence="1 3">MDKW</strain>
    </source>
</reference>
<reference evidence="2 4" key="2">
    <citation type="journal article" date="2019" name="Nat. Microbiol.">
        <title>Wide diversity of methane and short-chain alkane metabolisms in uncultured archaea.</title>
        <authorList>
            <person name="Borrel G."/>
            <person name="Adam P.S."/>
            <person name="McKay L.J."/>
            <person name="Chen L.X."/>
            <person name="Sierra-Garcia I.N."/>
            <person name="Sieber C.M."/>
            <person name="Letourneur Q."/>
            <person name="Ghozlane A."/>
            <person name="Andersen G.L."/>
            <person name="Li W.J."/>
            <person name="Hallam S.J."/>
            <person name="Muyzer G."/>
            <person name="de Oliveira V.M."/>
            <person name="Inskeep W.P."/>
            <person name="Banfield J.F."/>
            <person name="Gribaldo S."/>
        </authorList>
    </citation>
    <scope>NUCLEOTIDE SEQUENCE [LARGE SCALE GENOMIC DNA]</scope>
    <source>
        <strain evidence="2">NM4</strain>
    </source>
</reference>
<evidence type="ECO:0008006" key="5">
    <source>
        <dbReference type="Google" id="ProtNLM"/>
    </source>
</evidence>
<keyword evidence="3" id="KW-1185">Reference proteome</keyword>
<organism evidence="1 3">
    <name type="scientific">Candidatus Methanodesulfokora washburnensis</name>
    <dbReference type="NCBI Taxonomy" id="2478471"/>
    <lineage>
        <taxon>Archaea</taxon>
        <taxon>Thermoproteota</taxon>
        <taxon>Candidatus Korarchaeia</taxon>
        <taxon>Candidatus Korarchaeia incertae sedis</taxon>
        <taxon>Candidatus Methanodesulfokora</taxon>
    </lineage>
</organism>
<dbReference type="RefSeq" id="WP_125672017.1">
    <property type="nucleotide sequence ID" value="NZ_RCOS01000125.1"/>
</dbReference>